<evidence type="ECO:0000313" key="2">
    <source>
        <dbReference type="Proteomes" id="UP000255091"/>
    </source>
</evidence>
<protein>
    <submittedName>
        <fullName evidence="1">Protein export cytoplasm protein SecA2 ATPase RNA helicase</fullName>
    </submittedName>
</protein>
<name>A0A380DZV5_STAAU</name>
<dbReference type="EMBL" id="UHAP01000001">
    <property type="protein sequence ID" value="SUK61749.1"/>
    <property type="molecule type" value="Genomic_DNA"/>
</dbReference>
<dbReference type="Proteomes" id="UP000255091">
    <property type="component" value="Unassembled WGS sequence"/>
</dbReference>
<keyword evidence="1" id="KW-0378">Hydrolase</keyword>
<proteinExistence type="predicted"/>
<dbReference type="AlphaFoldDB" id="A0A380DZV5"/>
<keyword evidence="1" id="KW-0547">Nucleotide-binding</keyword>
<gene>
    <name evidence="1" type="primary">secA_3</name>
    <name evidence="1" type="ORF">NCTC6133_03588</name>
</gene>
<keyword evidence="1" id="KW-0347">Helicase</keyword>
<sequence length="85" mass="9940">MVVLVDKGIQDHLVYIFSLDDYLVKRWSDSNLAENNQLYSLDAQRLSQSSLFNRKVKQIVVKAQRISEEQGVKAREMANEFEKKH</sequence>
<evidence type="ECO:0000313" key="1">
    <source>
        <dbReference type="EMBL" id="SUK61749.1"/>
    </source>
</evidence>
<keyword evidence="1" id="KW-0067">ATP-binding</keyword>
<reference evidence="1 2" key="1">
    <citation type="submission" date="2018-06" db="EMBL/GenBank/DDBJ databases">
        <authorList>
            <consortium name="Pathogen Informatics"/>
            <person name="Doyle S."/>
        </authorList>
    </citation>
    <scope>NUCLEOTIDE SEQUENCE [LARGE SCALE GENOMIC DNA]</scope>
    <source>
        <strain evidence="1 2">NCTC6133</strain>
    </source>
</reference>
<organism evidence="1 2">
    <name type="scientific">Staphylococcus aureus</name>
    <dbReference type="NCBI Taxonomy" id="1280"/>
    <lineage>
        <taxon>Bacteria</taxon>
        <taxon>Bacillati</taxon>
        <taxon>Bacillota</taxon>
        <taxon>Bacilli</taxon>
        <taxon>Bacillales</taxon>
        <taxon>Staphylococcaceae</taxon>
        <taxon>Staphylococcus</taxon>
    </lineage>
</organism>
<dbReference type="GO" id="GO:0004386">
    <property type="term" value="F:helicase activity"/>
    <property type="evidence" value="ECO:0007669"/>
    <property type="project" value="UniProtKB-KW"/>
</dbReference>
<accession>A0A380DZV5</accession>